<accession>A0A2A6CH59</accession>
<dbReference type="EnsemblMetazoa" id="PPA46287.1">
    <property type="protein sequence ID" value="PPA46287.1"/>
    <property type="gene ID" value="WBGene00284656"/>
</dbReference>
<evidence type="ECO:0000313" key="1">
    <source>
        <dbReference type="EnsemblMetazoa" id="PPA46287.1"/>
    </source>
</evidence>
<protein>
    <submittedName>
        <fullName evidence="1">Uncharacterized protein</fullName>
    </submittedName>
</protein>
<evidence type="ECO:0000313" key="2">
    <source>
        <dbReference type="Proteomes" id="UP000005239"/>
    </source>
</evidence>
<gene>
    <name evidence="1" type="primary">WBGene00284656</name>
</gene>
<dbReference type="Proteomes" id="UP000005239">
    <property type="component" value="Unassembled WGS sequence"/>
</dbReference>
<sequence length="66" mass="7348">MGTYRHGREEMSNDANWRIEEELPGGLPAGGLDEYRSLPDEHGDESETLMFVKSGAAFASFKDDLN</sequence>
<organism evidence="1 2">
    <name type="scientific">Pristionchus pacificus</name>
    <name type="common">Parasitic nematode worm</name>
    <dbReference type="NCBI Taxonomy" id="54126"/>
    <lineage>
        <taxon>Eukaryota</taxon>
        <taxon>Metazoa</taxon>
        <taxon>Ecdysozoa</taxon>
        <taxon>Nematoda</taxon>
        <taxon>Chromadorea</taxon>
        <taxon>Rhabditida</taxon>
        <taxon>Rhabditina</taxon>
        <taxon>Diplogasteromorpha</taxon>
        <taxon>Diplogasteroidea</taxon>
        <taxon>Neodiplogasteridae</taxon>
        <taxon>Pristionchus</taxon>
    </lineage>
</organism>
<reference evidence="2" key="1">
    <citation type="journal article" date="2008" name="Nat. Genet.">
        <title>The Pristionchus pacificus genome provides a unique perspective on nematode lifestyle and parasitism.</title>
        <authorList>
            <person name="Dieterich C."/>
            <person name="Clifton S.W."/>
            <person name="Schuster L.N."/>
            <person name="Chinwalla A."/>
            <person name="Delehaunty K."/>
            <person name="Dinkelacker I."/>
            <person name="Fulton L."/>
            <person name="Fulton R."/>
            <person name="Godfrey J."/>
            <person name="Minx P."/>
            <person name="Mitreva M."/>
            <person name="Roeseler W."/>
            <person name="Tian H."/>
            <person name="Witte H."/>
            <person name="Yang S.P."/>
            <person name="Wilson R.K."/>
            <person name="Sommer R.J."/>
        </authorList>
    </citation>
    <scope>NUCLEOTIDE SEQUENCE [LARGE SCALE GENOMIC DNA]</scope>
    <source>
        <strain evidence="2">PS312</strain>
    </source>
</reference>
<name>A0A2A6CH59_PRIPA</name>
<reference evidence="1" key="2">
    <citation type="submission" date="2022-06" db="UniProtKB">
        <authorList>
            <consortium name="EnsemblMetazoa"/>
        </authorList>
    </citation>
    <scope>IDENTIFICATION</scope>
    <source>
        <strain evidence="1">PS312</strain>
    </source>
</reference>
<keyword evidence="2" id="KW-1185">Reference proteome</keyword>
<dbReference type="AlphaFoldDB" id="A0A2A6CH59"/>
<proteinExistence type="predicted"/>
<accession>A0A8R1V1P7</accession>